<name>A0A9D2C6H0_9FIRM</name>
<evidence type="ECO:0000313" key="2">
    <source>
        <dbReference type="EMBL" id="HIY59950.1"/>
    </source>
</evidence>
<sequence length="114" mass="12741">MPLTRPAEKTGFDPEQDRRIEIRMGVKKEALILVVKNPYAHDLKYSEAGELLTTKKDSQRHGYGLKSIERTAERYFGEVLTDGKGRVFTLTVILNLPQMTAQNSSSGLCGSGRK</sequence>
<accession>A0A9D2C6H0</accession>
<feature type="domain" description="Sensor histidine kinase NatK-like C-terminal" evidence="1">
    <location>
        <begin position="15"/>
        <end position="94"/>
    </location>
</feature>
<gene>
    <name evidence="2" type="ORF">H9831_04610</name>
</gene>
<dbReference type="Proteomes" id="UP000824007">
    <property type="component" value="Unassembled WGS sequence"/>
</dbReference>
<proteinExistence type="predicted"/>
<protein>
    <submittedName>
        <fullName evidence="2">GHKL domain-containing protein</fullName>
    </submittedName>
</protein>
<reference evidence="2" key="1">
    <citation type="journal article" date="2021" name="PeerJ">
        <title>Extensive microbial diversity within the chicken gut microbiome revealed by metagenomics and culture.</title>
        <authorList>
            <person name="Gilroy R."/>
            <person name="Ravi A."/>
            <person name="Getino M."/>
            <person name="Pursley I."/>
            <person name="Horton D.L."/>
            <person name="Alikhan N.F."/>
            <person name="Baker D."/>
            <person name="Gharbi K."/>
            <person name="Hall N."/>
            <person name="Watson M."/>
            <person name="Adriaenssens E.M."/>
            <person name="Foster-Nyarko E."/>
            <person name="Jarju S."/>
            <person name="Secka A."/>
            <person name="Antonio M."/>
            <person name="Oren A."/>
            <person name="Chaudhuri R.R."/>
            <person name="La Ragione R."/>
            <person name="Hildebrand F."/>
            <person name="Pallen M.J."/>
        </authorList>
    </citation>
    <scope>NUCLEOTIDE SEQUENCE</scope>
    <source>
        <strain evidence="2">ChiSxjej3B15-24422</strain>
    </source>
</reference>
<dbReference type="AlphaFoldDB" id="A0A9D2C6H0"/>
<evidence type="ECO:0000259" key="1">
    <source>
        <dbReference type="Pfam" id="PF14501"/>
    </source>
</evidence>
<dbReference type="InterPro" id="IPR032834">
    <property type="entry name" value="NatK-like_C"/>
</dbReference>
<evidence type="ECO:0000313" key="3">
    <source>
        <dbReference type="Proteomes" id="UP000824007"/>
    </source>
</evidence>
<comment type="caution">
    <text evidence="2">The sequence shown here is derived from an EMBL/GenBank/DDBJ whole genome shotgun (WGS) entry which is preliminary data.</text>
</comment>
<reference evidence="2" key="2">
    <citation type="submission" date="2021-04" db="EMBL/GenBank/DDBJ databases">
        <authorList>
            <person name="Gilroy R."/>
        </authorList>
    </citation>
    <scope>NUCLEOTIDE SEQUENCE</scope>
    <source>
        <strain evidence="2">ChiSxjej3B15-24422</strain>
    </source>
</reference>
<dbReference type="EMBL" id="DXDD01000059">
    <property type="protein sequence ID" value="HIY59950.1"/>
    <property type="molecule type" value="Genomic_DNA"/>
</dbReference>
<dbReference type="Pfam" id="PF14501">
    <property type="entry name" value="HATPase_c_5"/>
    <property type="match status" value="1"/>
</dbReference>
<organism evidence="2 3">
    <name type="scientific">Candidatus Eisenbergiella pullistercoris</name>
    <dbReference type="NCBI Taxonomy" id="2838555"/>
    <lineage>
        <taxon>Bacteria</taxon>
        <taxon>Bacillati</taxon>
        <taxon>Bacillota</taxon>
        <taxon>Clostridia</taxon>
        <taxon>Lachnospirales</taxon>
        <taxon>Lachnospiraceae</taxon>
        <taxon>Eisenbergiella</taxon>
    </lineage>
</organism>